<evidence type="ECO:0000256" key="4">
    <source>
        <dbReference type="ARBA" id="ARBA00022989"/>
    </source>
</evidence>
<dbReference type="Pfam" id="PF02656">
    <property type="entry name" value="DUF202"/>
    <property type="match status" value="1"/>
</dbReference>
<evidence type="ECO:0000313" key="8">
    <source>
        <dbReference type="EMBL" id="UJO22865.1"/>
    </source>
</evidence>
<keyword evidence="2" id="KW-1003">Cell membrane</keyword>
<keyword evidence="5 6" id="KW-0472">Membrane</keyword>
<name>A0A9Q8PI72_PASFU</name>
<comment type="subcellular location">
    <subcellularLocation>
        <location evidence="1">Cell membrane</location>
        <topology evidence="1">Multi-pass membrane protein</topology>
    </subcellularLocation>
</comment>
<evidence type="ECO:0000259" key="7">
    <source>
        <dbReference type="Pfam" id="PF02656"/>
    </source>
</evidence>
<dbReference type="InterPro" id="IPR003807">
    <property type="entry name" value="DUF202"/>
</dbReference>
<accession>A0A9Q8PI72</accession>
<dbReference type="OrthoDB" id="199599at2759"/>
<organism evidence="8 9">
    <name type="scientific">Passalora fulva</name>
    <name type="common">Tomato leaf mold</name>
    <name type="synonym">Cladosporium fulvum</name>
    <dbReference type="NCBI Taxonomy" id="5499"/>
    <lineage>
        <taxon>Eukaryota</taxon>
        <taxon>Fungi</taxon>
        <taxon>Dikarya</taxon>
        <taxon>Ascomycota</taxon>
        <taxon>Pezizomycotina</taxon>
        <taxon>Dothideomycetes</taxon>
        <taxon>Dothideomycetidae</taxon>
        <taxon>Mycosphaerellales</taxon>
        <taxon>Mycosphaerellaceae</taxon>
        <taxon>Fulvia</taxon>
    </lineage>
</organism>
<reference evidence="8" key="1">
    <citation type="submission" date="2021-12" db="EMBL/GenBank/DDBJ databases">
        <authorList>
            <person name="Zaccaron A."/>
            <person name="Stergiopoulos I."/>
        </authorList>
    </citation>
    <scope>NUCLEOTIDE SEQUENCE</scope>
    <source>
        <strain evidence="8">Race5_Kim</strain>
    </source>
</reference>
<evidence type="ECO:0000256" key="1">
    <source>
        <dbReference type="ARBA" id="ARBA00004651"/>
    </source>
</evidence>
<gene>
    <name evidence="8" type="ORF">CLAFUR5_12445</name>
</gene>
<dbReference type="RefSeq" id="XP_047767231.1">
    <property type="nucleotide sequence ID" value="XM_047911593.1"/>
</dbReference>
<evidence type="ECO:0000256" key="2">
    <source>
        <dbReference type="ARBA" id="ARBA00022475"/>
    </source>
</evidence>
<dbReference type="EMBL" id="CP090172">
    <property type="protein sequence ID" value="UJO22865.1"/>
    <property type="molecule type" value="Genomic_DNA"/>
</dbReference>
<feature type="domain" description="DUF202" evidence="7">
    <location>
        <begin position="21"/>
        <end position="95"/>
    </location>
</feature>
<protein>
    <recommendedName>
        <fullName evidence="7">DUF202 domain-containing protein</fullName>
    </recommendedName>
</protein>
<dbReference type="OMA" id="FLSWTRM"/>
<keyword evidence="4 6" id="KW-1133">Transmembrane helix</keyword>
<dbReference type="KEGG" id="ffu:CLAFUR5_12445"/>
<keyword evidence="3 6" id="KW-0812">Transmembrane</keyword>
<dbReference type="InterPro" id="IPR052053">
    <property type="entry name" value="IM_YidH-like"/>
</dbReference>
<keyword evidence="9" id="KW-1185">Reference proteome</keyword>
<dbReference type="GeneID" id="71992323"/>
<dbReference type="Proteomes" id="UP000756132">
    <property type="component" value="Chromosome 10"/>
</dbReference>
<evidence type="ECO:0000256" key="3">
    <source>
        <dbReference type="ARBA" id="ARBA00022692"/>
    </source>
</evidence>
<feature type="transmembrane region" description="Helical" evidence="6">
    <location>
        <begin position="106"/>
        <end position="128"/>
    </location>
</feature>
<evidence type="ECO:0000313" key="9">
    <source>
        <dbReference type="Proteomes" id="UP000756132"/>
    </source>
</evidence>
<dbReference type="AlphaFoldDB" id="A0A9Q8PI72"/>
<sequence>MSLLRRLFHSPSLPNTGSLARDLLASERTFLAWARTGLGFIALGVALEKVEAFAAISPTLLHLEHSRTKLAAGVLVGSGSLCVAHGTTRYFAVTRALERGVFRPNVAGVTMMAAATMGIAFAGTMLVLENEGGRNKRKDAGTQTG</sequence>
<dbReference type="GO" id="GO:0005886">
    <property type="term" value="C:plasma membrane"/>
    <property type="evidence" value="ECO:0007669"/>
    <property type="project" value="UniProtKB-SubCell"/>
</dbReference>
<reference evidence="8" key="2">
    <citation type="journal article" date="2022" name="Microb. Genom.">
        <title>A chromosome-scale genome assembly of the tomato pathogen Cladosporium fulvum reveals a compartmentalized genome architecture and the presence of a dispensable chromosome.</title>
        <authorList>
            <person name="Zaccaron A.Z."/>
            <person name="Chen L.H."/>
            <person name="Samaras A."/>
            <person name="Stergiopoulos I."/>
        </authorList>
    </citation>
    <scope>NUCLEOTIDE SEQUENCE</scope>
    <source>
        <strain evidence="8">Race5_Kim</strain>
    </source>
</reference>
<evidence type="ECO:0000256" key="5">
    <source>
        <dbReference type="ARBA" id="ARBA00023136"/>
    </source>
</evidence>
<proteinExistence type="predicted"/>
<evidence type="ECO:0000256" key="6">
    <source>
        <dbReference type="SAM" id="Phobius"/>
    </source>
</evidence>
<dbReference type="PANTHER" id="PTHR34187">
    <property type="entry name" value="FGR18P"/>
    <property type="match status" value="1"/>
</dbReference>
<dbReference type="PANTHER" id="PTHR34187:SF2">
    <property type="entry name" value="DUF202 DOMAIN-CONTAINING PROTEIN"/>
    <property type="match status" value="1"/>
</dbReference>